<feature type="compositionally biased region" description="Low complexity" evidence="1">
    <location>
        <begin position="607"/>
        <end position="619"/>
    </location>
</feature>
<evidence type="ECO:0000313" key="4">
    <source>
        <dbReference type="Proteomes" id="UP000799441"/>
    </source>
</evidence>
<dbReference type="Proteomes" id="UP000799441">
    <property type="component" value="Unassembled WGS sequence"/>
</dbReference>
<feature type="compositionally biased region" description="Pro residues" evidence="1">
    <location>
        <begin position="464"/>
        <end position="473"/>
    </location>
</feature>
<proteinExistence type="predicted"/>
<dbReference type="EMBL" id="MU003773">
    <property type="protein sequence ID" value="KAF2724002.1"/>
    <property type="molecule type" value="Genomic_DNA"/>
</dbReference>
<dbReference type="InterPro" id="IPR055936">
    <property type="entry name" value="DUF7514"/>
</dbReference>
<reference evidence="3" key="1">
    <citation type="journal article" date="2020" name="Stud. Mycol.">
        <title>101 Dothideomycetes genomes: a test case for predicting lifestyles and emergence of pathogens.</title>
        <authorList>
            <person name="Haridas S."/>
            <person name="Albert R."/>
            <person name="Binder M."/>
            <person name="Bloem J."/>
            <person name="Labutti K."/>
            <person name="Salamov A."/>
            <person name="Andreopoulos B."/>
            <person name="Baker S."/>
            <person name="Barry K."/>
            <person name="Bills G."/>
            <person name="Bluhm B."/>
            <person name="Cannon C."/>
            <person name="Castanera R."/>
            <person name="Culley D."/>
            <person name="Daum C."/>
            <person name="Ezra D."/>
            <person name="Gonzalez J."/>
            <person name="Henrissat B."/>
            <person name="Kuo A."/>
            <person name="Liang C."/>
            <person name="Lipzen A."/>
            <person name="Lutzoni F."/>
            <person name="Magnuson J."/>
            <person name="Mondo S."/>
            <person name="Nolan M."/>
            <person name="Ohm R."/>
            <person name="Pangilinan J."/>
            <person name="Park H.-J."/>
            <person name="Ramirez L."/>
            <person name="Alfaro M."/>
            <person name="Sun H."/>
            <person name="Tritt A."/>
            <person name="Yoshinaga Y."/>
            <person name="Zwiers L.-H."/>
            <person name="Turgeon B."/>
            <person name="Goodwin S."/>
            <person name="Spatafora J."/>
            <person name="Crous P."/>
            <person name="Grigoriev I."/>
        </authorList>
    </citation>
    <scope>NUCLEOTIDE SEQUENCE</scope>
    <source>
        <strain evidence="3">CBS 116435</strain>
    </source>
</reference>
<feature type="domain" description="DUF7514" evidence="2">
    <location>
        <begin position="282"/>
        <end position="446"/>
    </location>
</feature>
<dbReference type="OrthoDB" id="5413703at2759"/>
<feature type="compositionally biased region" description="Basic and acidic residues" evidence="1">
    <location>
        <begin position="217"/>
        <end position="253"/>
    </location>
</feature>
<comment type="caution">
    <text evidence="3">The sequence shown here is derived from an EMBL/GenBank/DDBJ whole genome shotgun (WGS) entry which is preliminary data.</text>
</comment>
<accession>A0A9P4UQ07</accession>
<feature type="compositionally biased region" description="Low complexity" evidence="1">
    <location>
        <begin position="112"/>
        <end position="121"/>
    </location>
</feature>
<feature type="compositionally biased region" description="Polar residues" evidence="1">
    <location>
        <begin position="190"/>
        <end position="202"/>
    </location>
</feature>
<feature type="compositionally biased region" description="Basic and acidic residues" evidence="1">
    <location>
        <begin position="511"/>
        <end position="520"/>
    </location>
</feature>
<dbReference type="AlphaFoldDB" id="A0A9P4UQ07"/>
<gene>
    <name evidence="3" type="ORF">K431DRAFT_291914</name>
</gene>
<feature type="compositionally biased region" description="Basic and acidic residues" evidence="1">
    <location>
        <begin position="529"/>
        <end position="558"/>
    </location>
</feature>
<feature type="region of interest" description="Disordered" evidence="1">
    <location>
        <begin position="458"/>
        <end position="773"/>
    </location>
</feature>
<feature type="compositionally biased region" description="Gly residues" evidence="1">
    <location>
        <begin position="738"/>
        <end position="752"/>
    </location>
</feature>
<sequence>MRVMEEHNLQPPPQPGVVPEQFQTHDQPHVPPAMRSMQTPQSPGLVDEPIRARRLSAHSTAQPPLHHPSPIKDAVNTAFDQAPSTGQLDPAMVALITEQVIKNLQGASLSGATPTQAQQTHFPPPPPPSHAATHQHPPRSPTQSSTASIPSRYTPPSPDRDYYPTGSGSISPDRVPSEHGSGFSRCSDESLGSRTTQPSAQRTPRPRTERTSASPGRETRAGEPDERLPKRADSANEHFPSDRSRRGSKDEYGRASSHPPQPSVAEEQEQAEETTLEKIWQPLFTPDGGPTPRLGQFVRGIAVHLIDDYEPKASLVVTPHKVLQFFEDTMPGSGHEYPWQVIFGGKMTCASISIIYRKLLCQHHMVQTHNHELPGIPALTPHGFEQFITCLIQAHPDVEFERLSKAVMNMPISNADSKTERFPKELSRRLLPTQPNVQAEQRLVSALGEPLSHLGIHLKNLGAMPPPPPPASAPPEGQYFGERARQPYSHRASANVAEGGDDDLELPPSKPIERERKPYSAREGTGKFYNEHEEEPQRQERPPPTAHRPEGSRSERTTRQHSGLPPQAHGAYNGSTSNVGTPTEPRHPRRTSRSSHRPSQAPPPPQGSSYSKSSGSRMKSPPPTNTYRSSDPSNISGSFEYGSSYDPRSSTANAEVDGDRRYTRARASTNGIPPEEDGRSGRPIPPRNSQPVNTFDPAYSPAGATGPAVGSYPPPPAAGSFAERRRSMYAAGIDPGSTGVGAGGTDGYGSFAGGASSAQYPPPPQNYGSNTRH</sequence>
<dbReference type="PANTHER" id="PTHR39611">
    <property type="entry name" value="HYDROXYPROLINE-RICH GLYCOPROTEIN DZ-HRGP-RELATED"/>
    <property type="match status" value="1"/>
</dbReference>
<evidence type="ECO:0000313" key="3">
    <source>
        <dbReference type="EMBL" id="KAF2724002.1"/>
    </source>
</evidence>
<feature type="compositionally biased region" description="Basic residues" evidence="1">
    <location>
        <begin position="587"/>
        <end position="596"/>
    </location>
</feature>
<evidence type="ECO:0000259" key="2">
    <source>
        <dbReference type="Pfam" id="PF24355"/>
    </source>
</evidence>
<feature type="compositionally biased region" description="Polar residues" evidence="1">
    <location>
        <begin position="141"/>
        <end position="151"/>
    </location>
</feature>
<dbReference type="Pfam" id="PF24355">
    <property type="entry name" value="DUF7514"/>
    <property type="match status" value="1"/>
</dbReference>
<dbReference type="PANTHER" id="PTHR39611:SF1">
    <property type="entry name" value="HYDROXYPROLINE-RICH GLYCOPROTEIN DZ-HRGP"/>
    <property type="match status" value="1"/>
</dbReference>
<name>A0A9P4UQ07_9PEZI</name>
<protein>
    <recommendedName>
        <fullName evidence="2">DUF7514 domain-containing protein</fullName>
    </recommendedName>
</protein>
<feature type="region of interest" description="Disordered" evidence="1">
    <location>
        <begin position="107"/>
        <end position="274"/>
    </location>
</feature>
<keyword evidence="4" id="KW-1185">Reference proteome</keyword>
<organism evidence="3 4">
    <name type="scientific">Polychaeton citri CBS 116435</name>
    <dbReference type="NCBI Taxonomy" id="1314669"/>
    <lineage>
        <taxon>Eukaryota</taxon>
        <taxon>Fungi</taxon>
        <taxon>Dikarya</taxon>
        <taxon>Ascomycota</taxon>
        <taxon>Pezizomycotina</taxon>
        <taxon>Dothideomycetes</taxon>
        <taxon>Dothideomycetidae</taxon>
        <taxon>Capnodiales</taxon>
        <taxon>Capnodiaceae</taxon>
        <taxon>Polychaeton</taxon>
    </lineage>
</organism>
<feature type="compositionally biased region" description="Polar residues" evidence="1">
    <location>
        <begin position="625"/>
        <end position="637"/>
    </location>
</feature>
<feature type="region of interest" description="Disordered" evidence="1">
    <location>
        <begin position="1"/>
        <end position="85"/>
    </location>
</feature>
<evidence type="ECO:0000256" key="1">
    <source>
        <dbReference type="SAM" id="MobiDB-lite"/>
    </source>
</evidence>